<proteinExistence type="predicted"/>
<evidence type="ECO:0000256" key="2">
    <source>
        <dbReference type="ARBA" id="ARBA00022679"/>
    </source>
</evidence>
<dbReference type="PANTHER" id="PTHR12133:SF1">
    <property type="entry name" value="TRNA (ADENINE(58)-N(1))-METHYLTRANSFERASE, MITOCHONDRIAL"/>
    <property type="match status" value="1"/>
</dbReference>
<dbReference type="GeneID" id="89289863"/>
<dbReference type="Proteomes" id="UP001341135">
    <property type="component" value="Chromosome"/>
</dbReference>
<dbReference type="Gene3D" id="3.40.50.150">
    <property type="entry name" value="Vaccinia Virus protein VP39"/>
    <property type="match status" value="1"/>
</dbReference>
<gene>
    <name evidence="6" type="ORF">PABY_18540</name>
</gene>
<dbReference type="PANTHER" id="PTHR12133">
    <property type="entry name" value="TRNA (ADENINE(58)-N(1))-METHYLTRANSFERASE"/>
    <property type="match status" value="1"/>
</dbReference>
<dbReference type="PROSITE" id="PS51620">
    <property type="entry name" value="SAM_TRM61"/>
    <property type="match status" value="1"/>
</dbReference>
<accession>A0ABN6ZPW5</accession>
<feature type="domain" description="tRNA (adenine(58)-N(1))-methyltransferase catalytic subunit TRM61 C-terminal" evidence="5">
    <location>
        <begin position="81"/>
        <end position="241"/>
    </location>
</feature>
<dbReference type="RefSeq" id="WP_338249467.1">
    <property type="nucleotide sequence ID" value="NZ_AP028907.1"/>
</dbReference>
<dbReference type="InterPro" id="IPR029063">
    <property type="entry name" value="SAM-dependent_MTases_sf"/>
</dbReference>
<keyword evidence="3" id="KW-0949">S-adenosyl-L-methionine</keyword>
<dbReference type="InterPro" id="IPR014816">
    <property type="entry name" value="tRNA_MeTrfase_Gcd14"/>
</dbReference>
<keyword evidence="1" id="KW-0489">Methyltransferase</keyword>
<evidence type="ECO:0000256" key="1">
    <source>
        <dbReference type="ARBA" id="ARBA00022603"/>
    </source>
</evidence>
<evidence type="ECO:0000256" key="3">
    <source>
        <dbReference type="ARBA" id="ARBA00022691"/>
    </source>
</evidence>
<evidence type="ECO:0000256" key="4">
    <source>
        <dbReference type="ARBA" id="ARBA00022694"/>
    </source>
</evidence>
<dbReference type="SUPFAM" id="SSF53335">
    <property type="entry name" value="S-adenosyl-L-methionine-dependent methyltransferases"/>
    <property type="match status" value="1"/>
</dbReference>
<dbReference type="CDD" id="cd02440">
    <property type="entry name" value="AdoMet_MTases"/>
    <property type="match status" value="1"/>
</dbReference>
<evidence type="ECO:0000313" key="7">
    <source>
        <dbReference type="Proteomes" id="UP001341135"/>
    </source>
</evidence>
<keyword evidence="2" id="KW-0808">Transferase</keyword>
<protein>
    <submittedName>
        <fullName evidence="6">tRNA (Adenine-N1)-methyltransferase</fullName>
    </submittedName>
</protein>
<keyword evidence="4" id="KW-0819">tRNA processing</keyword>
<dbReference type="InterPro" id="IPR049470">
    <property type="entry name" value="TRM61_C"/>
</dbReference>
<name>A0ABN6ZPW5_9CREN</name>
<sequence length="295" mass="32947">MAGEECCRDVVCEGCPVLLVVDERRRFIFRVGRGRVQGSDRGVLRHDDLLGLRYGSRVRLSSGVEALVLQPRLVDYMERGLRRRSQVIYPKDHGFILMLLDIEPGSRVLEIGVGSGYTTIVLARAVGPEGRVYSYEIRRDMLETARRNLETVGLLDRVELKHRDARLGVDEEGLDAAVVDMPDPWAVLPVLHRALRPGAGVVFFLPAVNQVARLLAALELHGGWAENRVYEVLLREYEPRCDALRPRTTMIAHTGYLLYTRRVEAAGRRDAEGPGGGQRVAVRADARPQHIVQGG</sequence>
<dbReference type="Gene3D" id="3.10.330.20">
    <property type="match status" value="1"/>
</dbReference>
<dbReference type="PIRSF" id="PIRSF017269">
    <property type="entry name" value="GCD14"/>
    <property type="match status" value="1"/>
</dbReference>
<dbReference type="Pfam" id="PF08704">
    <property type="entry name" value="GCD14"/>
    <property type="match status" value="1"/>
</dbReference>
<dbReference type="EMBL" id="AP028907">
    <property type="protein sequence ID" value="BES82287.1"/>
    <property type="molecule type" value="Genomic_DNA"/>
</dbReference>
<keyword evidence="7" id="KW-1185">Reference proteome</keyword>
<reference evidence="6 7" key="1">
    <citation type="submission" date="2023-09" db="EMBL/GenBank/DDBJ databases">
        <title>Pyrofollis japonicus gen. nov. sp. nov., a novel member of the family Pyrodictiaceae isolated from the Iheya North hydrothermal field.</title>
        <authorList>
            <person name="Miyazaki U."/>
            <person name="Sanari M."/>
            <person name="Tame A."/>
            <person name="Kitajima M."/>
            <person name="Okamoto A."/>
            <person name="Sawayama S."/>
            <person name="Miyazaki J."/>
            <person name="Takai K."/>
            <person name="Nakagawa S."/>
        </authorList>
    </citation>
    <scope>NUCLEOTIDE SEQUENCE [LARGE SCALE GENOMIC DNA]</scope>
    <source>
        <strain evidence="6 7">AV2</strain>
    </source>
</reference>
<organism evidence="6 7">
    <name type="scientific">Pyrodictium abyssi</name>
    <dbReference type="NCBI Taxonomy" id="54256"/>
    <lineage>
        <taxon>Archaea</taxon>
        <taxon>Thermoproteota</taxon>
        <taxon>Thermoprotei</taxon>
        <taxon>Desulfurococcales</taxon>
        <taxon>Pyrodictiaceae</taxon>
        <taxon>Pyrodictium</taxon>
    </lineage>
</organism>
<evidence type="ECO:0000259" key="5">
    <source>
        <dbReference type="Pfam" id="PF08704"/>
    </source>
</evidence>
<evidence type="ECO:0000313" key="6">
    <source>
        <dbReference type="EMBL" id="BES82287.1"/>
    </source>
</evidence>